<dbReference type="RefSeq" id="WP_230273438.1">
    <property type="nucleotide sequence ID" value="NZ_JAJKFW010000022.1"/>
</dbReference>
<comment type="caution">
    <text evidence="1">The sequence shown here is derived from an EMBL/GenBank/DDBJ whole genome shotgun (WGS) entry which is preliminary data.</text>
</comment>
<gene>
    <name evidence="1" type="ORF">LOC71_09935</name>
</gene>
<evidence type="ECO:0000313" key="2">
    <source>
        <dbReference type="Proteomes" id="UP001430306"/>
    </source>
</evidence>
<sequence length="132" mass="14289">MKRNELTLAELESLAREEKVTGKTVGCLVALQSDDEEIRTWATEVLSGPAEPSEEEEAEIASVMQSTFANGAASQSWSAVEADQLYWCATMLGRMDAISESSRESLQMLAECSADDLQGASRRAKSVLGRIA</sequence>
<dbReference type="Proteomes" id="UP001430306">
    <property type="component" value="Unassembled WGS sequence"/>
</dbReference>
<organism evidence="1 2">
    <name type="scientific">Rhodopirellula halodulae</name>
    <dbReference type="NCBI Taxonomy" id="2894198"/>
    <lineage>
        <taxon>Bacteria</taxon>
        <taxon>Pseudomonadati</taxon>
        <taxon>Planctomycetota</taxon>
        <taxon>Planctomycetia</taxon>
        <taxon>Pirellulales</taxon>
        <taxon>Pirellulaceae</taxon>
        <taxon>Rhodopirellula</taxon>
    </lineage>
</organism>
<name>A0ABS8NGQ7_9BACT</name>
<evidence type="ECO:0008006" key="3">
    <source>
        <dbReference type="Google" id="ProtNLM"/>
    </source>
</evidence>
<keyword evidence="2" id="KW-1185">Reference proteome</keyword>
<reference evidence="1" key="1">
    <citation type="submission" date="2021-11" db="EMBL/GenBank/DDBJ databases">
        <title>Genome sequence.</title>
        <authorList>
            <person name="Sun Q."/>
        </authorList>
    </citation>
    <scope>NUCLEOTIDE SEQUENCE</scope>
    <source>
        <strain evidence="1">JC740</strain>
    </source>
</reference>
<protein>
    <recommendedName>
        <fullName evidence="3">HEAT repeat domain-containing protein</fullName>
    </recommendedName>
</protein>
<proteinExistence type="predicted"/>
<dbReference type="EMBL" id="JAJKFW010000022">
    <property type="protein sequence ID" value="MCC9642594.1"/>
    <property type="molecule type" value="Genomic_DNA"/>
</dbReference>
<evidence type="ECO:0000313" key="1">
    <source>
        <dbReference type="EMBL" id="MCC9642594.1"/>
    </source>
</evidence>
<accession>A0ABS8NGQ7</accession>